<keyword evidence="3 6" id="KW-1133">Transmembrane helix</keyword>
<dbReference type="OrthoDB" id="5348404at2759"/>
<proteinExistence type="predicted"/>
<organism evidence="7 8">
    <name type="scientific">Micromonas commoda (strain RCC299 / NOUM17 / CCMP2709)</name>
    <name type="common">Picoplanktonic green alga</name>
    <dbReference type="NCBI Taxonomy" id="296587"/>
    <lineage>
        <taxon>Eukaryota</taxon>
        <taxon>Viridiplantae</taxon>
        <taxon>Chlorophyta</taxon>
        <taxon>Mamiellophyceae</taxon>
        <taxon>Mamiellales</taxon>
        <taxon>Mamiellaceae</taxon>
        <taxon>Micromonas</taxon>
    </lineage>
</organism>
<evidence type="ECO:0000256" key="4">
    <source>
        <dbReference type="ARBA" id="ARBA00023136"/>
    </source>
</evidence>
<feature type="region of interest" description="Disordered" evidence="5">
    <location>
        <begin position="426"/>
        <end position="507"/>
    </location>
</feature>
<dbReference type="GO" id="GO:0016020">
    <property type="term" value="C:membrane"/>
    <property type="evidence" value="ECO:0007669"/>
    <property type="project" value="UniProtKB-SubCell"/>
</dbReference>
<dbReference type="InterPro" id="IPR005178">
    <property type="entry name" value="Ostalpha/TMEM184C"/>
</dbReference>
<dbReference type="OMA" id="QWRRWIR"/>
<evidence type="ECO:0000313" key="7">
    <source>
        <dbReference type="EMBL" id="ACO66310.1"/>
    </source>
</evidence>
<dbReference type="Proteomes" id="UP000002009">
    <property type="component" value="Chromosome 11"/>
</dbReference>
<evidence type="ECO:0000256" key="5">
    <source>
        <dbReference type="SAM" id="MobiDB-lite"/>
    </source>
</evidence>
<dbReference type="RefSeq" id="XP_002505052.1">
    <property type="nucleotide sequence ID" value="XM_002505006.1"/>
</dbReference>
<feature type="transmembrane region" description="Helical" evidence="6">
    <location>
        <begin position="37"/>
        <end position="56"/>
    </location>
</feature>
<sequence>MSGLFRKILKTVWVLINVVVLIALALSAWDMHRNRRAAHFIAWFVAGVFVLLAVPITFYEVAQHLENYRMPRLQRHVIRILFMVPIYAVDCWLALRFKDGTIYFDTIRECYEAYVIYNFYTYCTVYLQEFCNPGLEQIIARKPPARHIWPVSAFLDFPRMGEPFLRLCRHGVINYVVMRPLTTALAFVSEANGVYGDGQILNPLVAYPYLALLNNVSQAWAMYCLIIFYRATHEELAPIRPFYKFCTVKAVVFLSFWQGQTLLFMVKMQWIKVSQRETKTDYDAAEVATAMQEFLICVEMFFAAIAHSYAFPPSEYFGAQIPKERRMIDNIADMFDLRDVYHDVVNYGESNQERLSHRWMSFVGLFTGKPPPPLQSPSTKTKDGEFARLVDNTGRPMSEVEMSRVPGIGSASVVAGSMSAGDGRGVYGERSALGGGSRFDGSSGRRRERRASDGGEGASPRDGRAGGGGVSVRGERLFTLGGSSDEEEGVAMAPVSRESARFAKFRS</sequence>
<dbReference type="Pfam" id="PF03619">
    <property type="entry name" value="Solute_trans_a"/>
    <property type="match status" value="1"/>
</dbReference>
<name>C1EEW4_MICCC</name>
<dbReference type="AlphaFoldDB" id="C1EEW4"/>
<keyword evidence="8" id="KW-1185">Reference proteome</keyword>
<gene>
    <name evidence="7" type="ORF">MICPUN_104975</name>
</gene>
<keyword evidence="4 6" id="KW-0472">Membrane</keyword>
<dbReference type="InParanoid" id="C1EEW4"/>
<evidence type="ECO:0000256" key="1">
    <source>
        <dbReference type="ARBA" id="ARBA00004141"/>
    </source>
</evidence>
<feature type="transmembrane region" description="Helical" evidence="6">
    <location>
        <begin position="12"/>
        <end position="31"/>
    </location>
</feature>
<dbReference type="SMART" id="SM01417">
    <property type="entry name" value="Solute_trans_a"/>
    <property type="match status" value="1"/>
</dbReference>
<dbReference type="KEGG" id="mis:MICPUN_104975"/>
<dbReference type="GeneID" id="8247765"/>
<keyword evidence="2 6" id="KW-0812">Transmembrane</keyword>
<evidence type="ECO:0000256" key="3">
    <source>
        <dbReference type="ARBA" id="ARBA00022989"/>
    </source>
</evidence>
<comment type="subcellular location">
    <subcellularLocation>
        <location evidence="1">Membrane</location>
        <topology evidence="1">Multi-pass membrane protein</topology>
    </subcellularLocation>
</comment>
<evidence type="ECO:0000256" key="2">
    <source>
        <dbReference type="ARBA" id="ARBA00022692"/>
    </source>
</evidence>
<evidence type="ECO:0000256" key="6">
    <source>
        <dbReference type="SAM" id="Phobius"/>
    </source>
</evidence>
<reference evidence="7 8" key="1">
    <citation type="journal article" date="2009" name="Science">
        <title>Green evolution and dynamic adaptations revealed by genomes of the marine picoeukaryotes Micromonas.</title>
        <authorList>
            <person name="Worden A.Z."/>
            <person name="Lee J.H."/>
            <person name="Mock T."/>
            <person name="Rouze P."/>
            <person name="Simmons M.P."/>
            <person name="Aerts A.L."/>
            <person name="Allen A.E."/>
            <person name="Cuvelier M.L."/>
            <person name="Derelle E."/>
            <person name="Everett M.V."/>
            <person name="Foulon E."/>
            <person name="Grimwood J."/>
            <person name="Gundlach H."/>
            <person name="Henrissat B."/>
            <person name="Napoli C."/>
            <person name="McDonald S.M."/>
            <person name="Parker M.S."/>
            <person name="Rombauts S."/>
            <person name="Salamov A."/>
            <person name="Von Dassow P."/>
            <person name="Badger J.H."/>
            <person name="Coutinho P.M."/>
            <person name="Demir E."/>
            <person name="Dubchak I."/>
            <person name="Gentemann C."/>
            <person name="Eikrem W."/>
            <person name="Gready J.E."/>
            <person name="John U."/>
            <person name="Lanier W."/>
            <person name="Lindquist E.A."/>
            <person name="Lucas S."/>
            <person name="Mayer K.F."/>
            <person name="Moreau H."/>
            <person name="Not F."/>
            <person name="Otillar R."/>
            <person name="Panaud O."/>
            <person name="Pangilinan J."/>
            <person name="Paulsen I."/>
            <person name="Piegu B."/>
            <person name="Poliakov A."/>
            <person name="Robbens S."/>
            <person name="Schmutz J."/>
            <person name="Toulza E."/>
            <person name="Wyss T."/>
            <person name="Zelensky A."/>
            <person name="Zhou K."/>
            <person name="Armbrust E.V."/>
            <person name="Bhattacharya D."/>
            <person name="Goodenough U.W."/>
            <person name="Van de Peer Y."/>
            <person name="Grigoriev I.V."/>
        </authorList>
    </citation>
    <scope>NUCLEOTIDE SEQUENCE [LARGE SCALE GENOMIC DNA]</scope>
    <source>
        <strain evidence="8">RCC299 / NOUM17</strain>
    </source>
</reference>
<dbReference type="eggNOG" id="KOG2641">
    <property type="taxonomic scope" value="Eukaryota"/>
</dbReference>
<evidence type="ECO:0000313" key="8">
    <source>
        <dbReference type="Proteomes" id="UP000002009"/>
    </source>
</evidence>
<accession>C1EEW4</accession>
<feature type="transmembrane region" description="Helical" evidence="6">
    <location>
        <begin position="77"/>
        <end position="95"/>
    </location>
</feature>
<dbReference type="PANTHER" id="PTHR23423">
    <property type="entry name" value="ORGANIC SOLUTE TRANSPORTER-RELATED"/>
    <property type="match status" value="1"/>
</dbReference>
<dbReference type="EMBL" id="CP001330">
    <property type="protein sequence ID" value="ACO66310.1"/>
    <property type="molecule type" value="Genomic_DNA"/>
</dbReference>
<protein>
    <submittedName>
        <fullName evidence="7">Uncharacterized protein</fullName>
    </submittedName>
</protein>